<evidence type="ECO:0000256" key="4">
    <source>
        <dbReference type="ARBA" id="ARBA00022692"/>
    </source>
</evidence>
<proteinExistence type="inferred from homology"/>
<evidence type="ECO:0000256" key="3">
    <source>
        <dbReference type="ARBA" id="ARBA00022448"/>
    </source>
</evidence>
<evidence type="ECO:0000256" key="6">
    <source>
        <dbReference type="ARBA" id="ARBA00023136"/>
    </source>
</evidence>
<dbReference type="PANTHER" id="PTHR42810">
    <property type="entry name" value="PURINE PERMEASE C1399.01C-RELATED"/>
    <property type="match status" value="1"/>
</dbReference>
<feature type="transmembrane region" description="Helical" evidence="7">
    <location>
        <begin position="182"/>
        <end position="202"/>
    </location>
</feature>
<evidence type="ECO:0000313" key="8">
    <source>
        <dbReference type="EMBL" id="MCP1260004.1"/>
    </source>
</evidence>
<protein>
    <submittedName>
        <fullName evidence="8">Purine permease</fullName>
    </submittedName>
</protein>
<comment type="subcellular location">
    <subcellularLocation>
        <location evidence="1">Membrane</location>
        <topology evidence="1">Multi-pass membrane protein</topology>
    </subcellularLocation>
</comment>
<evidence type="ECO:0000256" key="5">
    <source>
        <dbReference type="ARBA" id="ARBA00022989"/>
    </source>
</evidence>
<evidence type="ECO:0000256" key="2">
    <source>
        <dbReference type="ARBA" id="ARBA00008821"/>
    </source>
</evidence>
<feature type="transmembrane region" description="Helical" evidence="7">
    <location>
        <begin position="249"/>
        <end position="269"/>
    </location>
</feature>
<sequence>MASAPMPQLRKTSDPNGVDAVLPIARMLPLAVQHVMVMYMGAITVPLVIGRVLALPAAQTATLIQADLLTSGIATLLQTIGTRWLGARLPLMQGVSFATVSCVIGIASSPTFAHSQQNEGLRTVYGAVIVAGLVAILAAPLGRYVMKLFPPIVVGTSLAIMGLSLLPVAVNEIAAGTGVQAGRNMLVAMSVFACAIALSIAGRGVFKNLAVIIGVGLGLVVAFLAGQLSPHLSGMPPLLAPVAPFPLGWPIFHLMPSLSMIVIVAITWVESVGDAVVVGEMTNRPATPERVSRLLRADGVATLLGGIMGSFPYTAFSENVALLSITGVRSRWIVALAGGILFVLGLSPFLATAVAALPPAVAGGAGLMIFGTLMMVGIQMLASLGLEPGNRPFIVASVSIVLAMAIVLKPDFFCFMPEWTQSVLQSPVVTGCLSAIALNIILSFNKKTDDTESGKPNHPAQHN</sequence>
<evidence type="ECO:0000256" key="7">
    <source>
        <dbReference type="SAM" id="Phobius"/>
    </source>
</evidence>
<feature type="transmembrane region" description="Helical" evidence="7">
    <location>
        <begin position="124"/>
        <end position="141"/>
    </location>
</feature>
<dbReference type="PANTHER" id="PTHR42810:SF4">
    <property type="entry name" value="URIC ACID TRANSPORTER UACT"/>
    <property type="match status" value="1"/>
</dbReference>
<keyword evidence="6 7" id="KW-0472">Membrane</keyword>
<keyword evidence="5 7" id="KW-1133">Transmembrane helix</keyword>
<evidence type="ECO:0000313" key="9">
    <source>
        <dbReference type="Proteomes" id="UP001523528"/>
    </source>
</evidence>
<feature type="transmembrane region" description="Helical" evidence="7">
    <location>
        <begin position="148"/>
        <end position="170"/>
    </location>
</feature>
<dbReference type="Proteomes" id="UP001523528">
    <property type="component" value="Unassembled WGS sequence"/>
</dbReference>
<dbReference type="NCBIfam" id="NF037981">
    <property type="entry name" value="NCS2_1"/>
    <property type="match status" value="1"/>
</dbReference>
<dbReference type="EMBL" id="JAMYZZ010000072">
    <property type="protein sequence ID" value="MCP1260004.1"/>
    <property type="molecule type" value="Genomic_DNA"/>
</dbReference>
<feature type="transmembrane region" description="Helical" evidence="7">
    <location>
        <begin position="332"/>
        <end position="354"/>
    </location>
</feature>
<comment type="similarity">
    <text evidence="2">Belongs to the nucleobase:cation symporter-2 (NCS2) (TC 2.A.40) family.</text>
</comment>
<dbReference type="RefSeq" id="WP_165993225.1">
    <property type="nucleotide sequence ID" value="NZ_JAMYZY010000069.1"/>
</dbReference>
<reference evidence="8 9" key="1">
    <citation type="submission" date="2022-06" db="EMBL/GenBank/DDBJ databases">
        <title>Acetobacer genomes from food samples.</title>
        <authorList>
            <person name="Sombolestani A."/>
        </authorList>
    </citation>
    <scope>NUCLEOTIDE SEQUENCE [LARGE SCALE GENOMIC DNA]</scope>
    <source>
        <strain evidence="8 9">R-83285</strain>
    </source>
</reference>
<evidence type="ECO:0000256" key="1">
    <source>
        <dbReference type="ARBA" id="ARBA00004141"/>
    </source>
</evidence>
<dbReference type="Pfam" id="PF00860">
    <property type="entry name" value="Xan_ur_permease"/>
    <property type="match status" value="1"/>
</dbReference>
<accession>A0ABT1F6W8</accession>
<feature type="transmembrane region" description="Helical" evidence="7">
    <location>
        <begin position="36"/>
        <end position="54"/>
    </location>
</feature>
<keyword evidence="4 7" id="KW-0812">Transmembrane</keyword>
<comment type="caution">
    <text evidence="8">The sequence shown here is derived from an EMBL/GenBank/DDBJ whole genome shotgun (WGS) entry which is preliminary data.</text>
</comment>
<dbReference type="InterPro" id="IPR006043">
    <property type="entry name" value="NCS2"/>
</dbReference>
<keyword evidence="3" id="KW-0813">Transport</keyword>
<name>A0ABT1F6W8_9PROT</name>
<gene>
    <name evidence="8" type="ORF">NKW50_15645</name>
</gene>
<feature type="transmembrane region" description="Helical" evidence="7">
    <location>
        <begin position="424"/>
        <end position="445"/>
    </location>
</feature>
<feature type="transmembrane region" description="Helical" evidence="7">
    <location>
        <begin position="89"/>
        <end position="112"/>
    </location>
</feature>
<organism evidence="8 9">
    <name type="scientific">Acetobacter lambici</name>
    <dbReference type="NCBI Taxonomy" id="1332824"/>
    <lineage>
        <taxon>Bacteria</taxon>
        <taxon>Pseudomonadati</taxon>
        <taxon>Pseudomonadota</taxon>
        <taxon>Alphaproteobacteria</taxon>
        <taxon>Acetobacterales</taxon>
        <taxon>Acetobacteraceae</taxon>
        <taxon>Acetobacter</taxon>
    </lineage>
</organism>
<keyword evidence="9" id="KW-1185">Reference proteome</keyword>
<feature type="transmembrane region" description="Helical" evidence="7">
    <location>
        <begin position="209"/>
        <end position="229"/>
    </location>
</feature>
<feature type="transmembrane region" description="Helical" evidence="7">
    <location>
        <begin position="393"/>
        <end position="412"/>
    </location>
</feature>
<feature type="transmembrane region" description="Helical" evidence="7">
    <location>
        <begin position="360"/>
        <end position="381"/>
    </location>
</feature>